<dbReference type="Pfam" id="PF05057">
    <property type="entry name" value="DUF676"/>
    <property type="match status" value="1"/>
</dbReference>
<reference evidence="3 4" key="1">
    <citation type="submission" date="2024-03" db="EMBL/GenBank/DDBJ databases">
        <title>Complete genome sequence of the green alga Chloropicon roscoffensis RCC1871.</title>
        <authorList>
            <person name="Lemieux C."/>
            <person name="Pombert J.-F."/>
            <person name="Otis C."/>
            <person name="Turmel M."/>
        </authorList>
    </citation>
    <scope>NUCLEOTIDE SEQUENCE [LARGE SCALE GENOMIC DNA]</scope>
    <source>
        <strain evidence="3 4">RCC1871</strain>
    </source>
</reference>
<dbReference type="AlphaFoldDB" id="A0AAX4P0S3"/>
<feature type="domain" description="DUF676" evidence="2">
    <location>
        <begin position="31"/>
        <end position="157"/>
    </location>
</feature>
<evidence type="ECO:0000313" key="4">
    <source>
        <dbReference type="Proteomes" id="UP001472866"/>
    </source>
</evidence>
<feature type="region of interest" description="Disordered" evidence="1">
    <location>
        <begin position="1"/>
        <end position="28"/>
    </location>
</feature>
<evidence type="ECO:0000256" key="1">
    <source>
        <dbReference type="SAM" id="MobiDB-lite"/>
    </source>
</evidence>
<dbReference type="Proteomes" id="UP001472866">
    <property type="component" value="Chromosome 01"/>
</dbReference>
<dbReference type="Gene3D" id="3.40.50.1820">
    <property type="entry name" value="alpha/beta hydrolase"/>
    <property type="match status" value="1"/>
</dbReference>
<dbReference type="PANTHER" id="PTHR12482:SF11">
    <property type="entry name" value="LIPASE YOR059C ISOFORM X1"/>
    <property type="match status" value="1"/>
</dbReference>
<dbReference type="PANTHER" id="PTHR12482">
    <property type="entry name" value="LIPASE ROG1-RELATED-RELATED"/>
    <property type="match status" value="1"/>
</dbReference>
<sequence length="409" mass="45008">MVTTTTTGGEGVARDEGREKGGEPALPMSGKKEHLVVMVHGLFGSDKHLTNVVRVMEENFVESSVKIFVSSCNKRTKTLDGIQKCGERLISELDAYLASLGENDLKTISFIGHSMGGLIIRYAIGHRYRVEEPSGRETIFGLIPLHYVAITTPHVGCNDTYLSDIKKEDSVTPCLRWMSQIPCLGKIPALAFHVFESFFVWLVLRRTGDDLFLRDKDKIVEQLASYSIKRKDSAAATAAEEEEEKPRPPPYLEALASFTERTCYGNIRGDHVVAWENATIRRKVDLPKIKRKDAPFGIVNEEVSPRSLGGAPAPAPNGPLNQEGDLASSPTFATCPKIEGMIRNLEALGWRRVDVKTKILVHKGAPWAHDNIISKTDCHDNFKVVASHSSSLLLQSIKTFEGGAGGAKK</sequence>
<feature type="compositionally biased region" description="Basic and acidic residues" evidence="1">
    <location>
        <begin position="12"/>
        <end position="22"/>
    </location>
</feature>
<evidence type="ECO:0000259" key="2">
    <source>
        <dbReference type="Pfam" id="PF05057"/>
    </source>
</evidence>
<gene>
    <name evidence="3" type="ORF">HKI87_01g08520</name>
</gene>
<protein>
    <submittedName>
        <fullName evidence="3">Serine esterase</fullName>
    </submittedName>
</protein>
<keyword evidence="4" id="KW-1185">Reference proteome</keyword>
<dbReference type="InterPro" id="IPR029058">
    <property type="entry name" value="AB_hydrolase_fold"/>
</dbReference>
<proteinExistence type="predicted"/>
<accession>A0AAX4P0S3</accession>
<name>A0AAX4P0S3_9CHLO</name>
<evidence type="ECO:0000313" key="3">
    <source>
        <dbReference type="EMBL" id="WZN59326.1"/>
    </source>
</evidence>
<dbReference type="InterPro" id="IPR007751">
    <property type="entry name" value="DUF676_lipase-like"/>
</dbReference>
<organism evidence="3 4">
    <name type="scientific">Chloropicon roscoffensis</name>
    <dbReference type="NCBI Taxonomy" id="1461544"/>
    <lineage>
        <taxon>Eukaryota</taxon>
        <taxon>Viridiplantae</taxon>
        <taxon>Chlorophyta</taxon>
        <taxon>Chloropicophyceae</taxon>
        <taxon>Chloropicales</taxon>
        <taxon>Chloropicaceae</taxon>
        <taxon>Chloropicon</taxon>
    </lineage>
</organism>
<dbReference type="EMBL" id="CP151501">
    <property type="protein sequence ID" value="WZN59326.1"/>
    <property type="molecule type" value="Genomic_DNA"/>
</dbReference>
<dbReference type="InterPro" id="IPR044294">
    <property type="entry name" value="Lipase-like"/>
</dbReference>
<dbReference type="SUPFAM" id="SSF53474">
    <property type="entry name" value="alpha/beta-Hydrolases"/>
    <property type="match status" value="1"/>
</dbReference>